<dbReference type="AlphaFoldDB" id="A0A150XHY1"/>
<feature type="domain" description="DNA mismatch repair protein S5" evidence="7">
    <location>
        <begin position="209"/>
        <end position="327"/>
    </location>
</feature>
<dbReference type="Pfam" id="PF13589">
    <property type="entry name" value="HATPase_c_3"/>
    <property type="match status" value="1"/>
</dbReference>
<keyword evidence="4 5" id="KW-0234">DNA repair</keyword>
<dbReference type="GO" id="GO:0016887">
    <property type="term" value="F:ATP hydrolysis activity"/>
    <property type="evidence" value="ECO:0007669"/>
    <property type="project" value="InterPro"/>
</dbReference>
<dbReference type="Gene3D" id="3.30.565.10">
    <property type="entry name" value="Histidine kinase-like ATPase, C-terminal domain"/>
    <property type="match status" value="1"/>
</dbReference>
<dbReference type="PANTHER" id="PTHR10073:SF12">
    <property type="entry name" value="DNA MISMATCH REPAIR PROTEIN MLH1"/>
    <property type="match status" value="1"/>
</dbReference>
<dbReference type="InterPro" id="IPR020667">
    <property type="entry name" value="DNA_mismatch_repair_MutL"/>
</dbReference>
<dbReference type="InterPro" id="IPR014790">
    <property type="entry name" value="MutL_C"/>
</dbReference>
<comment type="similarity">
    <text evidence="1 5">Belongs to the DNA mismatch repair MutL/HexB family.</text>
</comment>
<dbReference type="Proteomes" id="UP000075606">
    <property type="component" value="Unassembled WGS sequence"/>
</dbReference>
<dbReference type="OrthoDB" id="9763467at2"/>
<reference evidence="8 9" key="1">
    <citation type="submission" date="2016-01" db="EMBL/GenBank/DDBJ databases">
        <title>Genome sequencing of Roseivirga spongicola UST030701-084.</title>
        <authorList>
            <person name="Selvaratnam C."/>
            <person name="Thevarajoo S."/>
            <person name="Goh K.M."/>
            <person name="Ee R."/>
            <person name="Chan K.-G."/>
            <person name="Chong C.S."/>
        </authorList>
    </citation>
    <scope>NUCLEOTIDE SEQUENCE [LARGE SCALE GENOMIC DNA]</scope>
    <source>
        <strain evidence="8 9">UST030701-084</strain>
    </source>
</reference>
<dbReference type="FunFam" id="3.30.565.10:FF:000003">
    <property type="entry name" value="DNA mismatch repair endonuclease MutL"/>
    <property type="match status" value="1"/>
</dbReference>
<dbReference type="Gene3D" id="3.30.230.10">
    <property type="match status" value="1"/>
</dbReference>
<dbReference type="SUPFAM" id="SSF54211">
    <property type="entry name" value="Ribosomal protein S5 domain 2-like"/>
    <property type="match status" value="1"/>
</dbReference>
<dbReference type="SMART" id="SM00853">
    <property type="entry name" value="MutL_C"/>
    <property type="match status" value="1"/>
</dbReference>
<dbReference type="HAMAP" id="MF_00149">
    <property type="entry name" value="DNA_mis_repair"/>
    <property type="match status" value="1"/>
</dbReference>
<dbReference type="GO" id="GO:0032300">
    <property type="term" value="C:mismatch repair complex"/>
    <property type="evidence" value="ECO:0007669"/>
    <property type="project" value="InterPro"/>
</dbReference>
<dbReference type="SUPFAM" id="SSF118116">
    <property type="entry name" value="DNA mismatch repair protein MutL"/>
    <property type="match status" value="1"/>
</dbReference>
<feature type="domain" description="MutL C-terminal dimerisation" evidence="6">
    <location>
        <begin position="430"/>
        <end position="571"/>
    </location>
</feature>
<evidence type="ECO:0000256" key="1">
    <source>
        <dbReference type="ARBA" id="ARBA00006082"/>
    </source>
</evidence>
<evidence type="ECO:0000313" key="9">
    <source>
        <dbReference type="Proteomes" id="UP000075606"/>
    </source>
</evidence>
<evidence type="ECO:0000256" key="5">
    <source>
        <dbReference type="HAMAP-Rule" id="MF_00149"/>
    </source>
</evidence>
<dbReference type="NCBIfam" id="TIGR00585">
    <property type="entry name" value="mutl"/>
    <property type="match status" value="1"/>
</dbReference>
<dbReference type="InterPro" id="IPR020568">
    <property type="entry name" value="Ribosomal_Su5_D2-typ_SF"/>
</dbReference>
<gene>
    <name evidence="5" type="primary">mutL</name>
    <name evidence="8" type="ORF">AWW68_05820</name>
</gene>
<sequence>MSDIIKLLPDNIANQIAAGEVVQRPASVVKELLENSIDAGSTDVKLIIKESGKALIQVVDNGKGMSHIDARMCFERHATSKISSAEDLFAIKTMGFRGEAMASIAAVAQVELKSRREEDELGVLIQIEASEVKKQEPVSTPVGTLTCVKNLFFNVPARRNFLKSNAVEMRHIVDEFQRVALANPEVAMSLYQNDLEMYQLSSGKLSKRVVGIFGKKYQDQMAACEEETDLMKVYGYVGKPEFAKKTRGEQFFFVNNRFIKSNYLNHAVMTAFENLLPEGSFPFYTLFIEIDPRHIDINVHPTKTEIKFDDERTVYAVIRAAVRQALGTHNIAPAIDFSQDVNFANFAPKSEPVKSTSAADRDYSQFKTFERKQDTSHWEKLYEGLKTEISQQEESNRQMEIHPEAQSTITLGSAANVSEEKVSQKPDASYFQIHKKYIATHVKSGLMLIAQQAAHERILYEKFLNQISRRSGASQQALFPQSLKLNSADFSLIHDIREELNAIGFEFSDFGDNSIVINGVPADLKSVNEKALFEGFIEQFKLNQSELSISNDENIARAIAKRSALKVGTSLSAQEMSSIIDQLFACKSPNYSPEGKKTTFILELDKVDQFFN</sequence>
<dbReference type="GO" id="GO:0030983">
    <property type="term" value="F:mismatched DNA binding"/>
    <property type="evidence" value="ECO:0007669"/>
    <property type="project" value="InterPro"/>
</dbReference>
<comment type="function">
    <text evidence="5">This protein is involved in the repair of mismatches in DNA. It is required for dam-dependent methyl-directed DNA mismatch repair. May act as a 'molecular matchmaker', a protein that promotes the formation of a stable complex between two or more DNA-binding proteins in an ATP-dependent manner without itself being part of a final effector complex.</text>
</comment>
<name>A0A150XHY1_9BACT</name>
<dbReference type="GO" id="GO:0140664">
    <property type="term" value="F:ATP-dependent DNA damage sensor activity"/>
    <property type="evidence" value="ECO:0007669"/>
    <property type="project" value="InterPro"/>
</dbReference>
<organism evidence="8 9">
    <name type="scientific">Roseivirga spongicola</name>
    <dbReference type="NCBI Taxonomy" id="333140"/>
    <lineage>
        <taxon>Bacteria</taxon>
        <taxon>Pseudomonadati</taxon>
        <taxon>Bacteroidota</taxon>
        <taxon>Cytophagia</taxon>
        <taxon>Cytophagales</taxon>
        <taxon>Roseivirgaceae</taxon>
        <taxon>Roseivirga</taxon>
    </lineage>
</organism>
<dbReference type="GO" id="GO:0005524">
    <property type="term" value="F:ATP binding"/>
    <property type="evidence" value="ECO:0007669"/>
    <property type="project" value="InterPro"/>
</dbReference>
<protein>
    <recommendedName>
        <fullName evidence="2 5">DNA mismatch repair protein MutL</fullName>
    </recommendedName>
</protein>
<dbReference type="InterPro" id="IPR038973">
    <property type="entry name" value="MutL/Mlh/Pms-like"/>
</dbReference>
<evidence type="ECO:0000313" key="8">
    <source>
        <dbReference type="EMBL" id="KYG78283.1"/>
    </source>
</evidence>
<dbReference type="Pfam" id="PF01119">
    <property type="entry name" value="DNA_mis_repair"/>
    <property type="match status" value="1"/>
</dbReference>
<dbReference type="Gene3D" id="3.30.1540.20">
    <property type="entry name" value="MutL, C-terminal domain, dimerisation subdomain"/>
    <property type="match status" value="1"/>
</dbReference>
<dbReference type="SMART" id="SM01340">
    <property type="entry name" value="DNA_mis_repair"/>
    <property type="match status" value="1"/>
</dbReference>
<dbReference type="RefSeq" id="WP_068217716.1">
    <property type="nucleotide sequence ID" value="NZ_LRPC01000001.1"/>
</dbReference>
<dbReference type="PANTHER" id="PTHR10073">
    <property type="entry name" value="DNA MISMATCH REPAIR PROTEIN MLH, PMS, MUTL"/>
    <property type="match status" value="1"/>
</dbReference>
<dbReference type="InterPro" id="IPR002099">
    <property type="entry name" value="MutL/Mlh/PMS"/>
</dbReference>
<dbReference type="STRING" id="333140.AWW68_05820"/>
<dbReference type="InterPro" id="IPR013507">
    <property type="entry name" value="DNA_mismatch_S5_2-like"/>
</dbReference>
<accession>A0A150XHY1</accession>
<proteinExistence type="inferred from homology"/>
<dbReference type="InterPro" id="IPR042120">
    <property type="entry name" value="MutL_C_dimsub"/>
</dbReference>
<dbReference type="CDD" id="cd16926">
    <property type="entry name" value="HATPase_MutL-MLH-PMS-like"/>
    <property type="match status" value="1"/>
</dbReference>
<dbReference type="CDD" id="cd00782">
    <property type="entry name" value="MutL_Trans"/>
    <property type="match status" value="1"/>
</dbReference>
<dbReference type="InterPro" id="IPR037198">
    <property type="entry name" value="MutL_C_sf"/>
</dbReference>
<keyword evidence="3 5" id="KW-0227">DNA damage</keyword>
<dbReference type="InterPro" id="IPR014721">
    <property type="entry name" value="Ribsml_uS5_D2-typ_fold_subgr"/>
</dbReference>
<dbReference type="Gene3D" id="3.30.1370.100">
    <property type="entry name" value="MutL, C-terminal domain, regulatory subdomain"/>
    <property type="match status" value="1"/>
</dbReference>
<dbReference type="InterPro" id="IPR036890">
    <property type="entry name" value="HATPase_C_sf"/>
</dbReference>
<evidence type="ECO:0000256" key="2">
    <source>
        <dbReference type="ARBA" id="ARBA00021975"/>
    </source>
</evidence>
<evidence type="ECO:0000259" key="6">
    <source>
        <dbReference type="SMART" id="SM00853"/>
    </source>
</evidence>
<evidence type="ECO:0000256" key="3">
    <source>
        <dbReference type="ARBA" id="ARBA00022763"/>
    </source>
</evidence>
<comment type="caution">
    <text evidence="8">The sequence shown here is derived from an EMBL/GenBank/DDBJ whole genome shotgun (WGS) entry which is preliminary data.</text>
</comment>
<dbReference type="EMBL" id="LRPC01000001">
    <property type="protein sequence ID" value="KYG78283.1"/>
    <property type="molecule type" value="Genomic_DNA"/>
</dbReference>
<dbReference type="Pfam" id="PF08676">
    <property type="entry name" value="MutL_C"/>
    <property type="match status" value="1"/>
</dbReference>
<keyword evidence="9" id="KW-1185">Reference proteome</keyword>
<evidence type="ECO:0000259" key="7">
    <source>
        <dbReference type="SMART" id="SM01340"/>
    </source>
</evidence>
<dbReference type="InterPro" id="IPR042121">
    <property type="entry name" value="MutL_C_regsub"/>
</dbReference>
<dbReference type="GO" id="GO:0006298">
    <property type="term" value="P:mismatch repair"/>
    <property type="evidence" value="ECO:0007669"/>
    <property type="project" value="UniProtKB-UniRule"/>
</dbReference>
<evidence type="ECO:0000256" key="4">
    <source>
        <dbReference type="ARBA" id="ARBA00023204"/>
    </source>
</evidence>
<dbReference type="SUPFAM" id="SSF55874">
    <property type="entry name" value="ATPase domain of HSP90 chaperone/DNA topoisomerase II/histidine kinase"/>
    <property type="match status" value="1"/>
</dbReference>